<dbReference type="STRING" id="334426.A0A158PHZ6"/>
<dbReference type="Proteomes" id="UP000267027">
    <property type="component" value="Unassembled WGS sequence"/>
</dbReference>
<feature type="compositionally biased region" description="Polar residues" evidence="1">
    <location>
        <begin position="204"/>
        <end position="226"/>
    </location>
</feature>
<dbReference type="AlphaFoldDB" id="A0A158PHZ6"/>
<protein>
    <submittedName>
        <fullName evidence="4">SH2 domain-containing protein</fullName>
    </submittedName>
</protein>
<dbReference type="EMBL" id="UYYA01003992">
    <property type="protein sequence ID" value="VDM58545.1"/>
    <property type="molecule type" value="Genomic_DNA"/>
</dbReference>
<proteinExistence type="predicted"/>
<reference evidence="4" key="1">
    <citation type="submission" date="2016-04" db="UniProtKB">
        <authorList>
            <consortium name="WormBaseParasite"/>
        </authorList>
    </citation>
    <scope>IDENTIFICATION</scope>
</reference>
<gene>
    <name evidence="2" type="ORF">ACOC_LOCUS6960</name>
</gene>
<evidence type="ECO:0000256" key="1">
    <source>
        <dbReference type="SAM" id="MobiDB-lite"/>
    </source>
</evidence>
<evidence type="ECO:0000313" key="4">
    <source>
        <dbReference type="WBParaSite" id="ACOC_0000695901-mRNA-1"/>
    </source>
</evidence>
<evidence type="ECO:0000313" key="2">
    <source>
        <dbReference type="EMBL" id="VDM58545.1"/>
    </source>
</evidence>
<keyword evidence="3" id="KW-1185">Reference proteome</keyword>
<feature type="region of interest" description="Disordered" evidence="1">
    <location>
        <begin position="204"/>
        <end position="228"/>
    </location>
</feature>
<sequence length="609" mass="68673">MTTYCLFNVFSQLTLGYSHFQLDDNGTASPGYAITTGKTVALPEVDDDLDANSKNRIKRDLSTFIRRSEEGMVDQLIGRGRAGSDEVHWSYSEHVGPSIRREFAENPEFSQCGVTNGNDWLHPLSDVVYEDLYQFQDLRKIGKPLDHIEETCFPPDRETYIKSERDLLESLQVAANEVVIDEISNTGEYQQYVASVHRHSPQQYVRSNPDHLSQTGSPHQTETVPDTNRELRTVQNASSTLEMGRIHPLQYEVGAMNIFKGPFNQSEGAPPPHHVPISLSTSKSQPRHPLCGKLDDESLDPVQDDHFVHVITTTSQEHNEGKRRRVRKKQLVDNMFANRGQAALQCEPSIDPATGRYVVQLDDLRGLHHANTKCQRYVKQPTIQSFRKMADSARRVGGACNWRGAGRQQKARVSKIEQAPRFTTNSTPGSSSSSQRHLPSDLDQYNYSRNVQQRLGSSVVTTQKPLKSSALEMNMVGYADLKDRRNPVKPRERPAKRMFHDRDSSVATWKCTQKAGRPPKKLRGRLAKPKQAIRDAARAQKLATKGSLQSLFDSSFIHNAALLHEVGEVLIQPVTQIFLYSQKELRRNTETKEYATTTALDNNMSTIVV</sequence>
<evidence type="ECO:0000313" key="3">
    <source>
        <dbReference type="Proteomes" id="UP000267027"/>
    </source>
</evidence>
<dbReference type="WBParaSite" id="ACOC_0000695901-mRNA-1">
    <property type="protein sequence ID" value="ACOC_0000695901-mRNA-1"/>
    <property type="gene ID" value="ACOC_0000695901"/>
</dbReference>
<organism evidence="4">
    <name type="scientific">Angiostrongylus costaricensis</name>
    <name type="common">Nematode worm</name>
    <dbReference type="NCBI Taxonomy" id="334426"/>
    <lineage>
        <taxon>Eukaryota</taxon>
        <taxon>Metazoa</taxon>
        <taxon>Ecdysozoa</taxon>
        <taxon>Nematoda</taxon>
        <taxon>Chromadorea</taxon>
        <taxon>Rhabditida</taxon>
        <taxon>Rhabditina</taxon>
        <taxon>Rhabditomorpha</taxon>
        <taxon>Strongyloidea</taxon>
        <taxon>Metastrongylidae</taxon>
        <taxon>Angiostrongylus</taxon>
    </lineage>
</organism>
<reference evidence="2 3" key="2">
    <citation type="submission" date="2018-11" db="EMBL/GenBank/DDBJ databases">
        <authorList>
            <consortium name="Pathogen Informatics"/>
        </authorList>
    </citation>
    <scope>NUCLEOTIDE SEQUENCE [LARGE SCALE GENOMIC DNA]</scope>
    <source>
        <strain evidence="2 3">Costa Rica</strain>
    </source>
</reference>
<feature type="region of interest" description="Disordered" evidence="1">
    <location>
        <begin position="485"/>
        <end position="504"/>
    </location>
</feature>
<feature type="region of interest" description="Disordered" evidence="1">
    <location>
        <begin position="402"/>
        <end position="441"/>
    </location>
</feature>
<accession>A0A158PHZ6</accession>
<name>A0A158PHZ6_ANGCS</name>